<sequence length="218" mass="22933">MIGDVVAEPVSWSDAVGDPPGPALHPAEESAVRNALPGRRAEFTTGRHCAHRALERLGVAADAIPRGPRGAPQWPAGVVGSITHCDGYRAAAVARTAHAGAVGIDAEPNLPLPDGVLGRVALPQEEVHLAALRAQRPGVCWDRLLFSAKESVYKVGHALTHTPLRFDEASLVFEPRSGTFRARILRAGVPGPELAGRWSCRGGLLVTAITVPAMDPRG</sequence>
<organism evidence="7 8">
    <name type="scientific">Streptomyces sioyaensis</name>
    <dbReference type="NCBI Taxonomy" id="67364"/>
    <lineage>
        <taxon>Bacteria</taxon>
        <taxon>Bacillati</taxon>
        <taxon>Actinomycetota</taxon>
        <taxon>Actinomycetes</taxon>
        <taxon>Kitasatosporales</taxon>
        <taxon>Streptomycetaceae</taxon>
        <taxon>Streptomyces</taxon>
    </lineage>
</organism>
<evidence type="ECO:0000259" key="5">
    <source>
        <dbReference type="Pfam" id="PF01648"/>
    </source>
</evidence>
<name>A0A4Q1QQJ1_9ACTN</name>
<feature type="binding site" evidence="3">
    <location>
        <position position="105"/>
    </location>
    <ligand>
        <name>Mg(2+)</name>
        <dbReference type="ChEBI" id="CHEBI:18420"/>
    </ligand>
</feature>
<accession>A0A4Q1QQJ1</accession>
<dbReference type="InterPro" id="IPR037143">
    <property type="entry name" value="4-PPantetheinyl_Trfase_dom_sf"/>
</dbReference>
<dbReference type="GO" id="GO:0008897">
    <property type="term" value="F:holo-[acyl-carrier-protein] synthase activity"/>
    <property type="evidence" value="ECO:0007669"/>
    <property type="project" value="InterPro"/>
</dbReference>
<dbReference type="PRINTS" id="PR01399">
    <property type="entry name" value="ENTSNTHTASED"/>
</dbReference>
<dbReference type="GO" id="GO:0009239">
    <property type="term" value="P:enterobactin biosynthetic process"/>
    <property type="evidence" value="ECO:0007669"/>
    <property type="project" value="InterPro"/>
</dbReference>
<evidence type="ECO:0000259" key="6">
    <source>
        <dbReference type="Pfam" id="PF17837"/>
    </source>
</evidence>
<protein>
    <submittedName>
        <fullName evidence="7">4'-phosphopantetheinyl transferase superfamily protein</fullName>
    </submittedName>
</protein>
<evidence type="ECO:0000256" key="3">
    <source>
        <dbReference type="PIRSR" id="PIRSR603542-2"/>
    </source>
</evidence>
<dbReference type="Pfam" id="PF17837">
    <property type="entry name" value="4PPT_N"/>
    <property type="match status" value="1"/>
</dbReference>
<evidence type="ECO:0000256" key="4">
    <source>
        <dbReference type="SAM" id="MobiDB-lite"/>
    </source>
</evidence>
<dbReference type="InterPro" id="IPR041354">
    <property type="entry name" value="4PPT_N"/>
</dbReference>
<comment type="cofactor">
    <cofactor evidence="3">
        <name>Mg(2+)</name>
        <dbReference type="ChEBI" id="CHEBI:18420"/>
    </cofactor>
</comment>
<dbReference type="SUPFAM" id="SSF56214">
    <property type="entry name" value="4'-phosphopantetheinyl transferase"/>
    <property type="match status" value="1"/>
</dbReference>
<reference evidence="7 8" key="1">
    <citation type="submission" date="2019-01" db="EMBL/GenBank/DDBJ databases">
        <title>Draft genome sequences of the type strain Streptomyces sioyaensis DSM 40032 and its novel strain, TM32, a thermotolerant antibiotics-producing actinobacterium.</title>
        <authorList>
            <person name="Nakaew N."/>
            <person name="Lumyong S."/>
            <person name="Sloan W.T."/>
            <person name="Sungthong R."/>
        </authorList>
    </citation>
    <scope>NUCLEOTIDE SEQUENCE [LARGE SCALE GENOMIC DNA]</scope>
    <source>
        <strain evidence="7 8">DSM 40032</strain>
    </source>
</reference>
<dbReference type="GO" id="GO:0005886">
    <property type="term" value="C:plasma membrane"/>
    <property type="evidence" value="ECO:0007669"/>
    <property type="project" value="TreeGrafter"/>
</dbReference>
<dbReference type="PANTHER" id="PTHR38096:SF1">
    <property type="entry name" value="ENTEROBACTIN SYNTHASE COMPONENT D"/>
    <property type="match status" value="1"/>
</dbReference>
<feature type="binding site" evidence="3">
    <location>
        <position position="107"/>
    </location>
    <ligand>
        <name>Mg(2+)</name>
        <dbReference type="ChEBI" id="CHEBI:18420"/>
    </ligand>
</feature>
<feature type="binding site" evidence="2">
    <location>
        <position position="150"/>
    </location>
    <ligand>
        <name>CoA</name>
        <dbReference type="ChEBI" id="CHEBI:57287"/>
    </ligand>
</feature>
<gene>
    <name evidence="7" type="ORF">EST54_19090</name>
</gene>
<dbReference type="EMBL" id="SDIF01000053">
    <property type="protein sequence ID" value="RXS65282.1"/>
    <property type="molecule type" value="Genomic_DNA"/>
</dbReference>
<dbReference type="InterPro" id="IPR003542">
    <property type="entry name" value="Enbac_synth_compD-like"/>
</dbReference>
<dbReference type="GO" id="GO:0009366">
    <property type="term" value="C:enterobactin synthetase complex"/>
    <property type="evidence" value="ECO:0007669"/>
    <property type="project" value="InterPro"/>
</dbReference>
<dbReference type="Gene3D" id="3.90.470.20">
    <property type="entry name" value="4'-phosphopantetheinyl transferase domain"/>
    <property type="match status" value="1"/>
</dbReference>
<feature type="domain" description="4'-phosphopantetheinyl transferase N-terminal" evidence="6">
    <location>
        <begin position="28"/>
        <end position="94"/>
    </location>
</feature>
<evidence type="ECO:0000313" key="8">
    <source>
        <dbReference type="Proteomes" id="UP000289482"/>
    </source>
</evidence>
<evidence type="ECO:0000313" key="7">
    <source>
        <dbReference type="EMBL" id="RXS65282.1"/>
    </source>
</evidence>
<dbReference type="AlphaFoldDB" id="A0A4Q1QQJ1"/>
<feature type="binding site" evidence="3">
    <location>
        <position position="106"/>
    </location>
    <ligand>
        <name>Mg(2+)</name>
        <dbReference type="ChEBI" id="CHEBI:18420"/>
    </ligand>
</feature>
<feature type="binding site" evidence="2">
    <location>
        <position position="39"/>
    </location>
    <ligand>
        <name>CoA</name>
        <dbReference type="ChEBI" id="CHEBI:57287"/>
    </ligand>
</feature>
<dbReference type="GeneID" id="95780039"/>
<comment type="caution">
    <text evidence="7">The sequence shown here is derived from an EMBL/GenBank/DDBJ whole genome shotgun (WGS) entry which is preliminary data.</text>
</comment>
<feature type="binding site" evidence="2">
    <location>
        <begin position="83"/>
        <end position="84"/>
    </location>
    <ligand>
        <name>CoA</name>
        <dbReference type="ChEBI" id="CHEBI:57287"/>
    </ligand>
</feature>
<proteinExistence type="predicted"/>
<keyword evidence="3" id="KW-0460">Magnesium</keyword>
<keyword evidence="8" id="KW-1185">Reference proteome</keyword>
<feature type="binding site" evidence="2">
    <location>
        <position position="47"/>
    </location>
    <ligand>
        <name>CoA</name>
        <dbReference type="ChEBI" id="CHEBI:57287"/>
    </ligand>
</feature>
<keyword evidence="3" id="KW-0479">Metal-binding</keyword>
<dbReference type="Pfam" id="PF01648">
    <property type="entry name" value="ACPS"/>
    <property type="match status" value="1"/>
</dbReference>
<feature type="binding site" evidence="2">
    <location>
        <position position="105"/>
    </location>
    <ligand>
        <name>CoA</name>
        <dbReference type="ChEBI" id="CHEBI:57287"/>
    </ligand>
</feature>
<evidence type="ECO:0000256" key="2">
    <source>
        <dbReference type="PIRSR" id="PIRSR603542-1"/>
    </source>
</evidence>
<dbReference type="Proteomes" id="UP000289482">
    <property type="component" value="Unassembled WGS sequence"/>
</dbReference>
<feature type="binding site" evidence="2">
    <location>
        <position position="154"/>
    </location>
    <ligand>
        <name>CoA</name>
        <dbReference type="ChEBI" id="CHEBI:57287"/>
    </ligand>
</feature>
<dbReference type="InterPro" id="IPR008278">
    <property type="entry name" value="4-PPantetheinyl_Trfase_dom"/>
</dbReference>
<dbReference type="RefSeq" id="WP_129248849.1">
    <property type="nucleotide sequence ID" value="NZ_JABZEL010000009.1"/>
</dbReference>
<keyword evidence="1 7" id="KW-0808">Transferase</keyword>
<feature type="domain" description="4'-phosphopantetheinyl transferase" evidence="5">
    <location>
        <begin position="101"/>
        <end position="178"/>
    </location>
</feature>
<feature type="region of interest" description="Disordered" evidence="4">
    <location>
        <begin position="9"/>
        <end position="32"/>
    </location>
</feature>
<feature type="binding site" evidence="2">
    <location>
        <position position="164"/>
    </location>
    <ligand>
        <name>CoA</name>
        <dbReference type="ChEBI" id="CHEBI:57287"/>
    </ligand>
</feature>
<dbReference type="GO" id="GO:0000287">
    <property type="term" value="F:magnesium ion binding"/>
    <property type="evidence" value="ECO:0007669"/>
    <property type="project" value="InterPro"/>
</dbReference>
<evidence type="ECO:0000256" key="1">
    <source>
        <dbReference type="ARBA" id="ARBA00022679"/>
    </source>
</evidence>
<dbReference type="PANTHER" id="PTHR38096">
    <property type="entry name" value="ENTEROBACTIN SYNTHASE COMPONENT D"/>
    <property type="match status" value="1"/>
</dbReference>